<evidence type="ECO:0000313" key="1">
    <source>
        <dbReference type="EMBL" id="KAF9495964.1"/>
    </source>
</evidence>
<evidence type="ECO:0000313" key="2">
    <source>
        <dbReference type="Proteomes" id="UP000807025"/>
    </source>
</evidence>
<organism evidence="1 2">
    <name type="scientific">Pleurotus eryngii</name>
    <name type="common">Boletus of the steppes</name>
    <dbReference type="NCBI Taxonomy" id="5323"/>
    <lineage>
        <taxon>Eukaryota</taxon>
        <taxon>Fungi</taxon>
        <taxon>Dikarya</taxon>
        <taxon>Basidiomycota</taxon>
        <taxon>Agaricomycotina</taxon>
        <taxon>Agaricomycetes</taxon>
        <taxon>Agaricomycetidae</taxon>
        <taxon>Agaricales</taxon>
        <taxon>Pleurotineae</taxon>
        <taxon>Pleurotaceae</taxon>
        <taxon>Pleurotus</taxon>
    </lineage>
</organism>
<sequence length="233" mass="26529">MINKQQINSCHLHSFLILLNGEDDASIQTLIDPTNHQNVPQAMKLMATISQLPLLKGSFVRPVVFYEPFVMPTWLLEKQLTSLAKFAFLAFAHHRLHGTGFMMNQLYADLQEVAKTVFFNVAKQKEVDGSKLFYLYQQGSDRLEQMFGDVRMMLHLCERLSDCIDVNHRAHRQLSYTGTEGVDHVNTRYFTGNLVVNDVNLDSVWKSGQIVDGVDFLRPYGGGRCKPARLPIP</sequence>
<dbReference type="OrthoDB" id="2691851at2759"/>
<comment type="caution">
    <text evidence="1">The sequence shown here is derived from an EMBL/GenBank/DDBJ whole genome shotgun (WGS) entry which is preliminary data.</text>
</comment>
<keyword evidence="2" id="KW-1185">Reference proteome</keyword>
<dbReference type="Proteomes" id="UP000807025">
    <property type="component" value="Unassembled WGS sequence"/>
</dbReference>
<dbReference type="EMBL" id="MU154557">
    <property type="protein sequence ID" value="KAF9495964.1"/>
    <property type="molecule type" value="Genomic_DNA"/>
</dbReference>
<dbReference type="AlphaFoldDB" id="A0A9P5ZXU0"/>
<accession>A0A9P5ZXU0</accession>
<gene>
    <name evidence="1" type="ORF">BDN71DRAFT_1482437</name>
</gene>
<name>A0A9P5ZXU0_PLEER</name>
<protein>
    <submittedName>
        <fullName evidence="1">Uncharacterized protein</fullName>
    </submittedName>
</protein>
<proteinExistence type="predicted"/>
<reference evidence="1" key="1">
    <citation type="submission" date="2020-11" db="EMBL/GenBank/DDBJ databases">
        <authorList>
            <consortium name="DOE Joint Genome Institute"/>
            <person name="Ahrendt S."/>
            <person name="Riley R."/>
            <person name="Andreopoulos W."/>
            <person name="Labutti K."/>
            <person name="Pangilinan J."/>
            <person name="Ruiz-Duenas F.J."/>
            <person name="Barrasa J.M."/>
            <person name="Sanchez-Garcia M."/>
            <person name="Camarero S."/>
            <person name="Miyauchi S."/>
            <person name="Serrano A."/>
            <person name="Linde D."/>
            <person name="Babiker R."/>
            <person name="Drula E."/>
            <person name="Ayuso-Fernandez I."/>
            <person name="Pacheco R."/>
            <person name="Padilla G."/>
            <person name="Ferreira P."/>
            <person name="Barriuso J."/>
            <person name="Kellner H."/>
            <person name="Castanera R."/>
            <person name="Alfaro M."/>
            <person name="Ramirez L."/>
            <person name="Pisabarro A.G."/>
            <person name="Kuo A."/>
            <person name="Tritt A."/>
            <person name="Lipzen A."/>
            <person name="He G."/>
            <person name="Yan M."/>
            <person name="Ng V."/>
            <person name="Cullen D."/>
            <person name="Martin F."/>
            <person name="Rosso M.-N."/>
            <person name="Henrissat B."/>
            <person name="Hibbett D."/>
            <person name="Martinez A.T."/>
            <person name="Grigoriev I.V."/>
        </authorList>
    </citation>
    <scope>NUCLEOTIDE SEQUENCE</scope>
    <source>
        <strain evidence="1">ATCC 90797</strain>
    </source>
</reference>